<gene>
    <name evidence="3" type="ORF">HNR21_000233</name>
</gene>
<evidence type="ECO:0000259" key="2">
    <source>
        <dbReference type="PROSITE" id="PS50943"/>
    </source>
</evidence>
<dbReference type="InterPro" id="IPR005532">
    <property type="entry name" value="SUMF_dom"/>
</dbReference>
<comment type="caution">
    <text evidence="3">The sequence shown here is derived from an EMBL/GenBank/DDBJ whole genome shotgun (WGS) entry which is preliminary data.</text>
</comment>
<dbReference type="GO" id="GO:0120147">
    <property type="term" value="F:formylglycine-generating oxidase activity"/>
    <property type="evidence" value="ECO:0007669"/>
    <property type="project" value="TreeGrafter"/>
</dbReference>
<dbReference type="InterPro" id="IPR016187">
    <property type="entry name" value="CTDL_fold"/>
</dbReference>
<feature type="domain" description="HTH cro/C1-type" evidence="2">
    <location>
        <begin position="14"/>
        <end position="43"/>
    </location>
</feature>
<evidence type="ECO:0000313" key="4">
    <source>
        <dbReference type="Proteomes" id="UP000539313"/>
    </source>
</evidence>
<dbReference type="InterPro" id="IPR001387">
    <property type="entry name" value="Cro/C1-type_HTH"/>
</dbReference>
<dbReference type="Pfam" id="PF01381">
    <property type="entry name" value="HTH_3"/>
    <property type="match status" value="1"/>
</dbReference>
<reference evidence="3 4" key="1">
    <citation type="submission" date="2020-08" db="EMBL/GenBank/DDBJ databases">
        <title>Sequencing the genomes of 1000 actinobacteria strains.</title>
        <authorList>
            <person name="Klenk H.-P."/>
        </authorList>
    </citation>
    <scope>NUCLEOTIDE SEQUENCE [LARGE SCALE GENOMIC DNA]</scope>
    <source>
        <strain evidence="3 4">DSM 45823</strain>
    </source>
</reference>
<dbReference type="Pfam" id="PF03781">
    <property type="entry name" value="FGE-sulfatase"/>
    <property type="match status" value="1"/>
</dbReference>
<dbReference type="CDD" id="cd00093">
    <property type="entry name" value="HTH_XRE"/>
    <property type="match status" value="1"/>
</dbReference>
<sequence length="324" mass="35866">MPITIKLWSGREARALREAKRMSIRDFAAHLGVSERMVSKWEKEAENIHPRPVNQQALDSSLAASTPEEQERFAALVGETVQHTPAAVPDTQASAPPGEPLLLNEPHQVRHPIDGKLMTLVDAGVFLAGEKDEPVYLPAFYIDVFPTTNADYARFVAATGHPAPQHWKDSSPPDNLLDHPVVFVTWHDATAYAQWTAKALPTGQQWEKAARGTRGDTYPWGSQLTPAKCNVRESGIRTTTPVNRYHSGVSPYGVYDMCGNVWEWCSTQSEPGRYELKGSAFTSPFKRCTPANFNDASADMLDDDTGFRCVTPAETMRALLKMNS</sequence>
<dbReference type="SUPFAM" id="SSF47413">
    <property type="entry name" value="lambda repressor-like DNA-binding domains"/>
    <property type="match status" value="1"/>
</dbReference>
<organism evidence="3 4">
    <name type="scientific">Thermomonospora cellulosilytica</name>
    <dbReference type="NCBI Taxonomy" id="1411118"/>
    <lineage>
        <taxon>Bacteria</taxon>
        <taxon>Bacillati</taxon>
        <taxon>Actinomycetota</taxon>
        <taxon>Actinomycetes</taxon>
        <taxon>Streptosporangiales</taxon>
        <taxon>Thermomonosporaceae</taxon>
        <taxon>Thermomonospora</taxon>
    </lineage>
</organism>
<proteinExistence type="predicted"/>
<dbReference type="InterPro" id="IPR042095">
    <property type="entry name" value="SUMF_sf"/>
</dbReference>
<evidence type="ECO:0000313" key="3">
    <source>
        <dbReference type="EMBL" id="MBA9001351.1"/>
    </source>
</evidence>
<dbReference type="Proteomes" id="UP000539313">
    <property type="component" value="Unassembled WGS sequence"/>
</dbReference>
<name>A0A7W3R6B8_9ACTN</name>
<evidence type="ECO:0000256" key="1">
    <source>
        <dbReference type="SAM" id="MobiDB-lite"/>
    </source>
</evidence>
<dbReference type="Gene3D" id="3.90.1580.10">
    <property type="entry name" value="paralog of FGE (formylglycine-generating enzyme)"/>
    <property type="match status" value="1"/>
</dbReference>
<dbReference type="Gene3D" id="1.10.260.40">
    <property type="entry name" value="lambda repressor-like DNA-binding domains"/>
    <property type="match status" value="1"/>
</dbReference>
<dbReference type="InterPro" id="IPR010982">
    <property type="entry name" value="Lambda_DNA-bd_dom_sf"/>
</dbReference>
<dbReference type="SUPFAM" id="SSF56436">
    <property type="entry name" value="C-type lectin-like"/>
    <property type="match status" value="1"/>
</dbReference>
<dbReference type="InterPro" id="IPR051043">
    <property type="entry name" value="Sulfatase_Mod_Factor_Kinase"/>
</dbReference>
<dbReference type="PANTHER" id="PTHR23150">
    <property type="entry name" value="SULFATASE MODIFYING FACTOR 1, 2"/>
    <property type="match status" value="1"/>
</dbReference>
<dbReference type="EMBL" id="JACJII010000001">
    <property type="protein sequence ID" value="MBA9001351.1"/>
    <property type="molecule type" value="Genomic_DNA"/>
</dbReference>
<feature type="compositionally biased region" description="Polar residues" evidence="1">
    <location>
        <begin position="53"/>
        <end position="64"/>
    </location>
</feature>
<dbReference type="AlphaFoldDB" id="A0A7W3R6B8"/>
<dbReference type="PROSITE" id="PS50943">
    <property type="entry name" value="HTH_CROC1"/>
    <property type="match status" value="1"/>
</dbReference>
<feature type="region of interest" description="Disordered" evidence="1">
    <location>
        <begin position="49"/>
        <end position="69"/>
    </location>
</feature>
<keyword evidence="4" id="KW-1185">Reference proteome</keyword>
<protein>
    <submittedName>
        <fullName evidence="3">Formylglycine-generating enzyme required for sulfatase activity</fullName>
    </submittedName>
</protein>
<dbReference type="PANTHER" id="PTHR23150:SF19">
    <property type="entry name" value="FORMYLGLYCINE-GENERATING ENZYME"/>
    <property type="match status" value="1"/>
</dbReference>
<dbReference type="RefSeq" id="WP_233359058.1">
    <property type="nucleotide sequence ID" value="NZ_JACJII010000001.1"/>
</dbReference>
<accession>A0A7W3R6B8</accession>
<dbReference type="GO" id="GO:0003677">
    <property type="term" value="F:DNA binding"/>
    <property type="evidence" value="ECO:0007669"/>
    <property type="project" value="InterPro"/>
</dbReference>